<reference evidence="2" key="1">
    <citation type="journal article" date="2021" name="Proc. Natl. Acad. Sci. U.S.A.">
        <title>A Catalog of Tens of Thousands of Viruses from Human Metagenomes Reveals Hidden Associations with Chronic Diseases.</title>
        <authorList>
            <person name="Tisza M.J."/>
            <person name="Buck C.B."/>
        </authorList>
    </citation>
    <scope>NUCLEOTIDE SEQUENCE</scope>
    <source>
        <strain evidence="2">CtHip2</strain>
    </source>
</reference>
<dbReference type="Pfam" id="PF05970">
    <property type="entry name" value="PIF1"/>
    <property type="match status" value="1"/>
</dbReference>
<dbReference type="PANTHER" id="PTHR47642">
    <property type="entry name" value="ATP-DEPENDENT DNA HELICASE"/>
    <property type="match status" value="1"/>
</dbReference>
<dbReference type="InterPro" id="IPR051055">
    <property type="entry name" value="PIF1_helicase"/>
</dbReference>
<accession>A0A8S5RV27</accession>
<sequence length="587" mass="67188">MNNKELLNEILLENSNLNEALKGAEYTSQTEAIIQMLMGNNVFLSGPAGSGKSFVIRKYCELVESFNPKVKIHKTSTTGLSAINIGGQTIQSFSGMGIYKHTYEDYLKLPGVTDSGLYRGSLYKIRSSQILIIDEVSMLSARDLQFLVDRIKDIKKNIKYLQIIVSGDFTQLQPVATKKDIETYGQDLADFCYGTKAWEELNFSLCYLDKIQRTSDRILKELLDNISLGNGLSKEVADTIRTIPISTTKYKPGVALLVSTNFQVDKINEDNHKLNKGELFTHETWCNPRTPEDSEKYAFRELKLPEVLRVKHGDTIMITSNESAAMPYSTPHIKYMLDDKERLIRTNEAKLLKNGMIGTFELIDHEPYFKYFDSDLDKTFYYLLSEIYYTKEEVTPEQLKRREELKKGIKENVLSHYTKDEQKAYKKKTNKWLVAQIDSEVEDELLRATKKSKLSIILAECTQYPIKLAYAISIHKSQGQSFDNITVDLTNCWTPGLGYVALSRATSLKGISLLRNATNGKVLNKNAILVTDKSIEIKKDIMRKAKELRKANLDFYKKLFNNEIDFIELLQETRPRIFPKIDEDSPF</sequence>
<proteinExistence type="predicted"/>
<keyword evidence="2" id="KW-0067">ATP-binding</keyword>
<keyword evidence="2" id="KW-0347">Helicase</keyword>
<evidence type="ECO:0000313" key="2">
    <source>
        <dbReference type="EMBL" id="DAF42630.1"/>
    </source>
</evidence>
<dbReference type="GO" id="GO:0000723">
    <property type="term" value="P:telomere maintenance"/>
    <property type="evidence" value="ECO:0007669"/>
    <property type="project" value="InterPro"/>
</dbReference>
<evidence type="ECO:0000259" key="1">
    <source>
        <dbReference type="Pfam" id="PF05970"/>
    </source>
</evidence>
<dbReference type="GO" id="GO:0006281">
    <property type="term" value="P:DNA repair"/>
    <property type="evidence" value="ECO:0007669"/>
    <property type="project" value="InterPro"/>
</dbReference>
<dbReference type="Gene3D" id="3.40.50.300">
    <property type="entry name" value="P-loop containing nucleotide triphosphate hydrolases"/>
    <property type="match status" value="2"/>
</dbReference>
<keyword evidence="2" id="KW-0547">Nucleotide-binding</keyword>
<dbReference type="CDD" id="cd18809">
    <property type="entry name" value="SF1_C_RecD"/>
    <property type="match status" value="1"/>
</dbReference>
<dbReference type="EMBL" id="BK032497">
    <property type="protein sequence ID" value="DAF42630.1"/>
    <property type="molecule type" value="Genomic_DNA"/>
</dbReference>
<dbReference type="InterPro" id="IPR010285">
    <property type="entry name" value="DNA_helicase_pif1-like_DEAD"/>
</dbReference>
<organism evidence="2">
    <name type="scientific">Siphoviridae sp. ctHip2</name>
    <dbReference type="NCBI Taxonomy" id="2827830"/>
    <lineage>
        <taxon>Viruses</taxon>
        <taxon>Duplodnaviria</taxon>
        <taxon>Heunggongvirae</taxon>
        <taxon>Uroviricota</taxon>
        <taxon>Caudoviricetes</taxon>
    </lineage>
</organism>
<dbReference type="InterPro" id="IPR027417">
    <property type="entry name" value="P-loop_NTPase"/>
</dbReference>
<feature type="domain" description="DNA helicase Pif1-like DEAD-box helicase" evidence="1">
    <location>
        <begin position="35"/>
        <end position="214"/>
    </location>
</feature>
<protein>
    <submittedName>
        <fullName evidence="2">ATP dependent DNA helicase</fullName>
    </submittedName>
</protein>
<name>A0A8S5RV27_9CAUD</name>
<dbReference type="SUPFAM" id="SSF52540">
    <property type="entry name" value="P-loop containing nucleoside triphosphate hydrolases"/>
    <property type="match status" value="2"/>
</dbReference>
<dbReference type="GO" id="GO:0003678">
    <property type="term" value="F:DNA helicase activity"/>
    <property type="evidence" value="ECO:0007669"/>
    <property type="project" value="InterPro"/>
</dbReference>
<keyword evidence="2" id="KW-0378">Hydrolase</keyword>